<feature type="domain" description="Heterokaryon incompatibility" evidence="1">
    <location>
        <begin position="170"/>
        <end position="313"/>
    </location>
</feature>
<evidence type="ECO:0000259" key="1">
    <source>
        <dbReference type="Pfam" id="PF06985"/>
    </source>
</evidence>
<sequence>MSKSPEATASDQNATPECKICQAFLEAAEEVRSLNEKKLAFSSKYTREHRSWNFRAAEVYNGCQVHLGFLEALLKLKVETNAMDYSIKKHTGIQLSLLLINDLSQNPGIPLGRPLDRFIDPALILKWKRDCDQYHGSKCQDKSTRLRRSLSFLIDTKHMCLVEPADGMEYVALSYVWGQAPILKTTRANVDLLRQHHSLEQLGDRIPTTIMDSIKLVPLLEERYLWIDSLCIIQDDPVSCGQQINQMAAIYDNATLVLVAVDGQDAEAGLRGLSQPRLLKPILQLTPETRFTVKGLPYRASAPWMTRGWTFQESIFSRRKITFYDNTVRWTCQCCTFCEDIDEAPDKARSTPPLQAYGNNLQTFNALELSRAPNLRLFADLISVYNQRSFTFEEDVMNAISSTFSVMQQAFPRGFIYGLPVSFLDTFLAWHALNCGLRRRKGSRQDAACPSSWTWAGWKGKLAGGVRRRLNQPSAISRVIPTLTWYVPETPDSPGRLIPFQNDAYHYQTRFMGEKDNLPEGWKWHRGDYYEHKSFPKVEFKHPVPICEPGGEETQEVS</sequence>
<gene>
    <name evidence="2" type="ORF">B0J15DRAFT_534962</name>
</gene>
<protein>
    <submittedName>
        <fullName evidence="2">Heterokaryon incompatibility protein-domain-containing protein</fullName>
    </submittedName>
</protein>
<evidence type="ECO:0000313" key="2">
    <source>
        <dbReference type="EMBL" id="KAH7259914.1"/>
    </source>
</evidence>
<proteinExistence type="predicted"/>
<name>A0A9P9HNY8_FUSSL</name>
<dbReference type="OrthoDB" id="5135333at2759"/>
<comment type="caution">
    <text evidence="2">The sequence shown here is derived from an EMBL/GenBank/DDBJ whole genome shotgun (WGS) entry which is preliminary data.</text>
</comment>
<dbReference type="PANTHER" id="PTHR33112">
    <property type="entry name" value="DOMAIN PROTEIN, PUTATIVE-RELATED"/>
    <property type="match status" value="1"/>
</dbReference>
<organism evidence="2 3">
    <name type="scientific">Fusarium solani</name>
    <name type="common">Filamentous fungus</name>
    <dbReference type="NCBI Taxonomy" id="169388"/>
    <lineage>
        <taxon>Eukaryota</taxon>
        <taxon>Fungi</taxon>
        <taxon>Dikarya</taxon>
        <taxon>Ascomycota</taxon>
        <taxon>Pezizomycotina</taxon>
        <taxon>Sordariomycetes</taxon>
        <taxon>Hypocreomycetidae</taxon>
        <taxon>Hypocreales</taxon>
        <taxon>Nectriaceae</taxon>
        <taxon>Fusarium</taxon>
        <taxon>Fusarium solani species complex</taxon>
    </lineage>
</organism>
<dbReference type="AlphaFoldDB" id="A0A9P9HNY8"/>
<dbReference type="Pfam" id="PF06985">
    <property type="entry name" value="HET"/>
    <property type="match status" value="1"/>
</dbReference>
<accession>A0A9P9HNY8</accession>
<dbReference type="EMBL" id="JAGTJS010000008">
    <property type="protein sequence ID" value="KAH7259914.1"/>
    <property type="molecule type" value="Genomic_DNA"/>
</dbReference>
<dbReference type="PANTHER" id="PTHR33112:SF12">
    <property type="entry name" value="HETEROKARYON INCOMPATIBILITY DOMAIN-CONTAINING PROTEIN"/>
    <property type="match status" value="1"/>
</dbReference>
<dbReference type="InterPro" id="IPR010730">
    <property type="entry name" value="HET"/>
</dbReference>
<evidence type="ECO:0000313" key="3">
    <source>
        <dbReference type="Proteomes" id="UP000736672"/>
    </source>
</evidence>
<keyword evidence="3" id="KW-1185">Reference proteome</keyword>
<dbReference type="Proteomes" id="UP000736672">
    <property type="component" value="Unassembled WGS sequence"/>
</dbReference>
<reference evidence="2" key="1">
    <citation type="journal article" date="2021" name="Nat. Commun.">
        <title>Genetic determinants of endophytism in the Arabidopsis root mycobiome.</title>
        <authorList>
            <person name="Mesny F."/>
            <person name="Miyauchi S."/>
            <person name="Thiergart T."/>
            <person name="Pickel B."/>
            <person name="Atanasova L."/>
            <person name="Karlsson M."/>
            <person name="Huettel B."/>
            <person name="Barry K.W."/>
            <person name="Haridas S."/>
            <person name="Chen C."/>
            <person name="Bauer D."/>
            <person name="Andreopoulos W."/>
            <person name="Pangilinan J."/>
            <person name="LaButti K."/>
            <person name="Riley R."/>
            <person name="Lipzen A."/>
            <person name="Clum A."/>
            <person name="Drula E."/>
            <person name="Henrissat B."/>
            <person name="Kohler A."/>
            <person name="Grigoriev I.V."/>
            <person name="Martin F.M."/>
            <person name="Hacquard S."/>
        </authorList>
    </citation>
    <scope>NUCLEOTIDE SEQUENCE</scope>
    <source>
        <strain evidence="2">FSSC 5 MPI-SDFR-AT-0091</strain>
    </source>
</reference>